<feature type="signal peptide" evidence="1">
    <location>
        <begin position="1"/>
        <end position="22"/>
    </location>
</feature>
<name>A0A8D8R3C1_9HEMI</name>
<proteinExistence type="predicted"/>
<feature type="chain" id="PRO_5034229391" evidence="1">
    <location>
        <begin position="23"/>
        <end position="118"/>
    </location>
</feature>
<reference evidence="2" key="1">
    <citation type="submission" date="2021-05" db="EMBL/GenBank/DDBJ databases">
        <authorList>
            <person name="Alioto T."/>
            <person name="Alioto T."/>
            <person name="Gomez Garrido J."/>
        </authorList>
    </citation>
    <scope>NUCLEOTIDE SEQUENCE</scope>
</reference>
<evidence type="ECO:0000313" key="2">
    <source>
        <dbReference type="EMBL" id="CAG6643628.1"/>
    </source>
</evidence>
<organism evidence="2">
    <name type="scientific">Cacopsylla melanoneura</name>
    <dbReference type="NCBI Taxonomy" id="428564"/>
    <lineage>
        <taxon>Eukaryota</taxon>
        <taxon>Metazoa</taxon>
        <taxon>Ecdysozoa</taxon>
        <taxon>Arthropoda</taxon>
        <taxon>Hexapoda</taxon>
        <taxon>Insecta</taxon>
        <taxon>Pterygota</taxon>
        <taxon>Neoptera</taxon>
        <taxon>Paraneoptera</taxon>
        <taxon>Hemiptera</taxon>
        <taxon>Sternorrhyncha</taxon>
        <taxon>Psylloidea</taxon>
        <taxon>Psyllidae</taxon>
        <taxon>Psyllinae</taxon>
        <taxon>Cacopsylla</taxon>
    </lineage>
</organism>
<evidence type="ECO:0000256" key="1">
    <source>
        <dbReference type="SAM" id="SignalP"/>
    </source>
</evidence>
<dbReference type="EMBL" id="HBUF01128079">
    <property type="protein sequence ID" value="CAG6643628.1"/>
    <property type="molecule type" value="Transcribed_RNA"/>
</dbReference>
<keyword evidence="1" id="KW-0732">Signal</keyword>
<protein>
    <submittedName>
        <fullName evidence="2">Uncharacterized protein</fullName>
    </submittedName>
</protein>
<dbReference type="AlphaFoldDB" id="A0A8D8R3C1"/>
<accession>A0A8D8R3C1</accession>
<sequence length="118" mass="13911">MQYLHRIHLVLIFLFQVLLLECQCYTETQIKPATKLQDSLHQSNEEFVTSTLQHLLVCRKYSENGQRRSQCSLPTRREQKEQKLRNALSELSRIARKWRRKSNAAGLGKYLDVVNPIQ</sequence>